<dbReference type="PROSITE" id="PS01136">
    <property type="entry name" value="UPF0034"/>
    <property type="match status" value="1"/>
</dbReference>
<keyword evidence="3 7" id="KW-0288">FMN</keyword>
<dbReference type="PANTHER" id="PTHR45846">
    <property type="entry name" value="TRNA-DIHYDROURIDINE(47) SYNTHASE [NAD(P)(+)]-LIKE"/>
    <property type="match status" value="1"/>
</dbReference>
<evidence type="ECO:0000256" key="4">
    <source>
        <dbReference type="ARBA" id="ARBA00022694"/>
    </source>
</evidence>
<comment type="similarity">
    <text evidence="7">Belongs to the dus family.</text>
</comment>
<dbReference type="GO" id="GO:0003723">
    <property type="term" value="F:RNA binding"/>
    <property type="evidence" value="ECO:0007669"/>
    <property type="project" value="TreeGrafter"/>
</dbReference>
<dbReference type="Gene3D" id="3.20.20.70">
    <property type="entry name" value="Aldolase class I"/>
    <property type="match status" value="1"/>
</dbReference>
<gene>
    <name evidence="11" type="ORF">HMPREF1071_01515</name>
</gene>
<dbReference type="HOGENOM" id="CLU_013299_6_0_10"/>
<evidence type="ECO:0000256" key="8">
    <source>
        <dbReference type="PIRSR" id="PIRSR006621-1"/>
    </source>
</evidence>
<dbReference type="EMBL" id="AGXV01000021">
    <property type="protein sequence ID" value="EIY66157.1"/>
    <property type="molecule type" value="Genomic_DNA"/>
</dbReference>
<evidence type="ECO:0000256" key="5">
    <source>
        <dbReference type="ARBA" id="ARBA00022857"/>
    </source>
</evidence>
<comment type="cofactor">
    <cofactor evidence="1 7 9">
        <name>FMN</name>
        <dbReference type="ChEBI" id="CHEBI:58210"/>
    </cofactor>
</comment>
<dbReference type="PANTHER" id="PTHR45846:SF1">
    <property type="entry name" value="TRNA-DIHYDROURIDINE(47) SYNTHASE [NAD(P)(+)]-LIKE"/>
    <property type="match status" value="1"/>
</dbReference>
<dbReference type="InterPro" id="IPR013785">
    <property type="entry name" value="Aldolase_TIM"/>
</dbReference>
<feature type="domain" description="DUS-like FMN-binding" evidence="10">
    <location>
        <begin position="10"/>
        <end position="294"/>
    </location>
</feature>
<dbReference type="Pfam" id="PF01207">
    <property type="entry name" value="Dus"/>
    <property type="match status" value="1"/>
</dbReference>
<dbReference type="SUPFAM" id="SSF51395">
    <property type="entry name" value="FMN-linked oxidoreductases"/>
    <property type="match status" value="1"/>
</dbReference>
<reference evidence="11 12" key="1">
    <citation type="submission" date="2012-02" db="EMBL/GenBank/DDBJ databases">
        <title>The Genome Sequence of Bacteroides salyersiae CL02T12C01.</title>
        <authorList>
            <consortium name="The Broad Institute Genome Sequencing Platform"/>
            <person name="Earl A."/>
            <person name="Ward D."/>
            <person name="Feldgarden M."/>
            <person name="Gevers D."/>
            <person name="Zitomersky N.L."/>
            <person name="Coyne M.J."/>
            <person name="Comstock L.E."/>
            <person name="Young S.K."/>
            <person name="Zeng Q."/>
            <person name="Gargeya S."/>
            <person name="Fitzgerald M."/>
            <person name="Haas B."/>
            <person name="Abouelleil A."/>
            <person name="Alvarado L."/>
            <person name="Arachchi H.M."/>
            <person name="Berlin A."/>
            <person name="Chapman S.B."/>
            <person name="Gearin G."/>
            <person name="Goldberg J."/>
            <person name="Griggs A."/>
            <person name="Gujja S."/>
            <person name="Hansen M."/>
            <person name="Heiman D."/>
            <person name="Howarth C."/>
            <person name="Larimer J."/>
            <person name="Lui A."/>
            <person name="MacDonald P.J.P."/>
            <person name="McCowen C."/>
            <person name="Montmayeur A."/>
            <person name="Murphy C."/>
            <person name="Neiman D."/>
            <person name="Pearson M."/>
            <person name="Priest M."/>
            <person name="Roberts A."/>
            <person name="Saif S."/>
            <person name="Shea T."/>
            <person name="Sisk P."/>
            <person name="Stolte C."/>
            <person name="Sykes S."/>
            <person name="Wortman J."/>
            <person name="Nusbaum C."/>
            <person name="Birren B."/>
        </authorList>
    </citation>
    <scope>NUCLEOTIDE SEQUENCE [LARGE SCALE GENOMIC DNA]</scope>
    <source>
        <strain evidence="11 12">CL02T12C01</strain>
    </source>
</reference>
<dbReference type="PIRSF" id="PIRSF006621">
    <property type="entry name" value="Dus"/>
    <property type="match status" value="1"/>
</dbReference>
<evidence type="ECO:0000313" key="11">
    <source>
        <dbReference type="EMBL" id="EIY66157.1"/>
    </source>
</evidence>
<name>I8YUA0_9BACE</name>
<sequence length="311" mass="35335">MLVETLPIHFAPLQGYTEAIYRNAHATVFGGVETYYTPFVRLEKETFRSRDIRDIEPGNNTVSHLIPQLIGADTNKAEAILSLFIEKGYKEVDINMGCPFPMLAKRHNGSGILPFPEEVEKLLEIIHKYPEINFSVKMRLGWENTKECLNLLPIMNALPLKHITMHPRLGKQQYKGNADMEGFAAFAKACRHPLIYNGDIKNAEDIERIHSRFPSLAGIMIGRGLLANPALAIEYKEKKHLSAEDMKEKLFAAHKIVLSGYEKRLQGGEDQLLNKMKTFWEYLEPQIGHKAWKAIHKSTNLIKYNAAIGLI</sequence>
<dbReference type="EC" id="1.3.1.-" evidence="7"/>
<feature type="active site" description="Proton donor" evidence="8">
    <location>
        <position position="98"/>
    </location>
</feature>
<comment type="caution">
    <text evidence="11">The sequence shown here is derived from an EMBL/GenBank/DDBJ whole genome shotgun (WGS) entry which is preliminary data.</text>
</comment>
<evidence type="ECO:0000256" key="9">
    <source>
        <dbReference type="PIRSR" id="PIRSR006621-2"/>
    </source>
</evidence>
<evidence type="ECO:0000256" key="1">
    <source>
        <dbReference type="ARBA" id="ARBA00001917"/>
    </source>
</evidence>
<dbReference type="GO" id="GO:0050660">
    <property type="term" value="F:flavin adenine dinucleotide binding"/>
    <property type="evidence" value="ECO:0007669"/>
    <property type="project" value="InterPro"/>
</dbReference>
<evidence type="ECO:0000256" key="2">
    <source>
        <dbReference type="ARBA" id="ARBA00022630"/>
    </source>
</evidence>
<dbReference type="GeneID" id="93115173"/>
<dbReference type="InterPro" id="IPR035587">
    <property type="entry name" value="DUS-like_FMN-bd"/>
</dbReference>
<dbReference type="InterPro" id="IPR018517">
    <property type="entry name" value="tRNA_hU_synthase_CS"/>
</dbReference>
<evidence type="ECO:0000256" key="7">
    <source>
        <dbReference type="PIRNR" id="PIRNR006621"/>
    </source>
</evidence>
<evidence type="ECO:0000313" key="12">
    <source>
        <dbReference type="Proteomes" id="UP000005150"/>
    </source>
</evidence>
<evidence type="ECO:0000256" key="3">
    <source>
        <dbReference type="ARBA" id="ARBA00022643"/>
    </source>
</evidence>
<keyword evidence="4 7" id="KW-0819">tRNA processing</keyword>
<dbReference type="InterPro" id="IPR001269">
    <property type="entry name" value="DUS_fam"/>
</dbReference>
<proteinExistence type="inferred from homology"/>
<dbReference type="PATRIC" id="fig|997887.3.peg.1591"/>
<dbReference type="GO" id="GO:0017150">
    <property type="term" value="F:tRNA dihydrouridine synthase activity"/>
    <property type="evidence" value="ECO:0007669"/>
    <property type="project" value="InterPro"/>
</dbReference>
<protein>
    <recommendedName>
        <fullName evidence="7">tRNA-dihydrouridine synthase</fullName>
        <ecNumber evidence="7">1.3.1.-</ecNumber>
    </recommendedName>
</protein>
<dbReference type="AlphaFoldDB" id="I8YUA0"/>
<comment type="function">
    <text evidence="7">Catalyzes the synthesis of 5,6-dihydrouridine (D), a modified base found in the D-loop of most tRNAs, via the reduction of the C5-C6 double bond in target uridines.</text>
</comment>
<evidence type="ECO:0000259" key="10">
    <source>
        <dbReference type="Pfam" id="PF01207"/>
    </source>
</evidence>
<dbReference type="OrthoDB" id="9764501at2"/>
<dbReference type="Proteomes" id="UP000005150">
    <property type="component" value="Unassembled WGS sequence"/>
</dbReference>
<evidence type="ECO:0000256" key="6">
    <source>
        <dbReference type="ARBA" id="ARBA00023002"/>
    </source>
</evidence>
<dbReference type="CDD" id="cd02801">
    <property type="entry name" value="DUS_like_FMN"/>
    <property type="match status" value="1"/>
</dbReference>
<keyword evidence="5" id="KW-0521">NADP</keyword>
<keyword evidence="9" id="KW-0547">Nucleotide-binding</keyword>
<feature type="binding site" evidence="9">
    <location>
        <position position="68"/>
    </location>
    <ligand>
        <name>FMN</name>
        <dbReference type="ChEBI" id="CHEBI:58210"/>
    </ligand>
</feature>
<feature type="binding site" evidence="9">
    <location>
        <position position="166"/>
    </location>
    <ligand>
        <name>FMN</name>
        <dbReference type="ChEBI" id="CHEBI:58210"/>
    </ligand>
</feature>
<feature type="binding site" evidence="9">
    <location>
        <position position="137"/>
    </location>
    <ligand>
        <name>FMN</name>
        <dbReference type="ChEBI" id="CHEBI:58210"/>
    </ligand>
</feature>
<accession>I8YUA0</accession>
<organism evidence="11 12">
    <name type="scientific">Bacteroides salyersiae CL02T12C01</name>
    <dbReference type="NCBI Taxonomy" id="997887"/>
    <lineage>
        <taxon>Bacteria</taxon>
        <taxon>Pseudomonadati</taxon>
        <taxon>Bacteroidota</taxon>
        <taxon>Bacteroidia</taxon>
        <taxon>Bacteroidales</taxon>
        <taxon>Bacteroidaceae</taxon>
        <taxon>Bacteroides</taxon>
    </lineage>
</organism>
<feature type="binding site" evidence="9">
    <location>
        <begin position="222"/>
        <end position="223"/>
    </location>
    <ligand>
        <name>FMN</name>
        <dbReference type="ChEBI" id="CHEBI:58210"/>
    </ligand>
</feature>
<keyword evidence="12" id="KW-1185">Reference proteome</keyword>
<dbReference type="RefSeq" id="WP_007479414.1">
    <property type="nucleotide sequence ID" value="NZ_JH724307.1"/>
</dbReference>
<keyword evidence="2 7" id="KW-0285">Flavoprotein</keyword>
<keyword evidence="6 7" id="KW-0560">Oxidoreductase</keyword>